<feature type="region of interest" description="Disordered" evidence="1">
    <location>
        <begin position="30"/>
        <end position="58"/>
    </location>
</feature>
<dbReference type="EMBL" id="JAUJDW010000099">
    <property type="protein sequence ID" value="KAK0638245.1"/>
    <property type="molecule type" value="Genomic_DNA"/>
</dbReference>
<dbReference type="Proteomes" id="UP001175001">
    <property type="component" value="Unassembled WGS sequence"/>
</dbReference>
<reference evidence="2" key="1">
    <citation type="submission" date="2023-06" db="EMBL/GenBank/DDBJ databases">
        <title>Multi-omics analyses reveal the molecular pathogenesis toolkit of Lasiodiplodia hormozganensis, a cross-kingdom pathogen.</title>
        <authorList>
            <person name="Felix C."/>
            <person name="Meneses R."/>
            <person name="Goncalves M.F.M."/>
            <person name="Tilleman L."/>
            <person name="Duarte A.S."/>
            <person name="Jorrin-Novo J.V."/>
            <person name="Van De Peer Y."/>
            <person name="Deforce D."/>
            <person name="Van Nieuwerburgh F."/>
            <person name="Esteves A.C."/>
            <person name="Alves A."/>
        </authorList>
    </citation>
    <scope>NUCLEOTIDE SEQUENCE</scope>
    <source>
        <strain evidence="2">CBS 339.90</strain>
    </source>
</reference>
<accession>A0AA39XR34</accession>
<feature type="compositionally biased region" description="Pro residues" evidence="1">
    <location>
        <begin position="32"/>
        <end position="45"/>
    </location>
</feature>
<dbReference type="AlphaFoldDB" id="A0AA39XR34"/>
<organism evidence="2 3">
    <name type="scientific">Lasiodiplodia hormozganensis</name>
    <dbReference type="NCBI Taxonomy" id="869390"/>
    <lineage>
        <taxon>Eukaryota</taxon>
        <taxon>Fungi</taxon>
        <taxon>Dikarya</taxon>
        <taxon>Ascomycota</taxon>
        <taxon>Pezizomycotina</taxon>
        <taxon>Dothideomycetes</taxon>
        <taxon>Dothideomycetes incertae sedis</taxon>
        <taxon>Botryosphaeriales</taxon>
        <taxon>Botryosphaeriaceae</taxon>
        <taxon>Lasiodiplodia</taxon>
    </lineage>
</organism>
<comment type="caution">
    <text evidence="2">The sequence shown here is derived from an EMBL/GenBank/DDBJ whole genome shotgun (WGS) entry which is preliminary data.</text>
</comment>
<name>A0AA39XR34_9PEZI</name>
<evidence type="ECO:0008006" key="4">
    <source>
        <dbReference type="Google" id="ProtNLM"/>
    </source>
</evidence>
<sequence length="429" mass="44449">MTPSPSALNVLIIGANGYLGTAIGQAFLRTRPPVPSPPAASPSPPASTTTTTPRPPPPPHFRVFGLVRRAAAARVLAAQEVVPIIGSLSDDDPTALRDKILAHVAAAGGLPLVHVIAICTEPADRAARAKHWTDVLGLVQGLSAAASEASAASVASGTSSTGGGTGTPIRPLVLWSSGCKDYGTTGLHGEPGLAPHTESTPLAPHELVRRRADAAVKALESASAEGGAGGFDAVVLRATPICGRSGSLYGAGMGYVEGFAAAVKEGKSEGDNTVLKFVPPAGTVMHGLHVDDCADAYVAVAVTALFGGEEKRRGVVGQAFNISGRRYETLEEVGTALAKEYGFAGGAEFGVDPAVLPEGVDPKGSHFIFGWSQWVGSQKIREATGWSDWRPLFSENVHAYRLAYEAAREGADENVERIRQRMAGNWGKE</sequence>
<gene>
    <name evidence="2" type="ORF">DIS24_g10035</name>
</gene>
<evidence type="ECO:0000256" key="1">
    <source>
        <dbReference type="SAM" id="MobiDB-lite"/>
    </source>
</evidence>
<keyword evidence="3" id="KW-1185">Reference proteome</keyword>
<evidence type="ECO:0000313" key="3">
    <source>
        <dbReference type="Proteomes" id="UP001175001"/>
    </source>
</evidence>
<protein>
    <recommendedName>
        <fullName evidence="4">NAD-dependent epimerase/dehydratase domain-containing protein</fullName>
    </recommendedName>
</protein>
<evidence type="ECO:0000313" key="2">
    <source>
        <dbReference type="EMBL" id="KAK0638245.1"/>
    </source>
</evidence>
<dbReference type="InterPro" id="IPR036291">
    <property type="entry name" value="NAD(P)-bd_dom_sf"/>
</dbReference>
<proteinExistence type="predicted"/>
<dbReference type="Gene3D" id="3.40.50.720">
    <property type="entry name" value="NAD(P)-binding Rossmann-like Domain"/>
    <property type="match status" value="1"/>
</dbReference>
<dbReference type="SUPFAM" id="SSF51735">
    <property type="entry name" value="NAD(P)-binding Rossmann-fold domains"/>
    <property type="match status" value="1"/>
</dbReference>